<organism evidence="1 2">
    <name type="scientific">Camelus dromedarius</name>
    <name type="common">Dromedary</name>
    <name type="synonym">Arabian camel</name>
    <dbReference type="NCBI Taxonomy" id="9838"/>
    <lineage>
        <taxon>Eukaryota</taxon>
        <taxon>Metazoa</taxon>
        <taxon>Chordata</taxon>
        <taxon>Craniata</taxon>
        <taxon>Vertebrata</taxon>
        <taxon>Euteleostomi</taxon>
        <taxon>Mammalia</taxon>
        <taxon>Eutheria</taxon>
        <taxon>Laurasiatheria</taxon>
        <taxon>Artiodactyla</taxon>
        <taxon>Tylopoda</taxon>
        <taxon>Camelidae</taxon>
        <taxon>Camelus</taxon>
    </lineage>
</organism>
<name>A0A5N4CIB8_CAMDR</name>
<keyword evidence="2" id="KW-1185">Reference proteome</keyword>
<evidence type="ECO:0000313" key="2">
    <source>
        <dbReference type="Proteomes" id="UP000299084"/>
    </source>
</evidence>
<dbReference type="Proteomes" id="UP000299084">
    <property type="component" value="Unassembled WGS sequence"/>
</dbReference>
<proteinExistence type="predicted"/>
<dbReference type="AlphaFoldDB" id="A0A5N4CIB8"/>
<gene>
    <name evidence="1" type="ORF">Cadr_000023343</name>
</gene>
<accession>A0A5N4CIB8</accession>
<dbReference type="EMBL" id="JWIN03000023">
    <property type="protein sequence ID" value="KAB1258681.1"/>
    <property type="molecule type" value="Genomic_DNA"/>
</dbReference>
<evidence type="ECO:0000313" key="1">
    <source>
        <dbReference type="EMBL" id="KAB1258681.1"/>
    </source>
</evidence>
<protein>
    <submittedName>
        <fullName evidence="1">Uncharacterized protein</fullName>
    </submittedName>
</protein>
<reference evidence="1 2" key="1">
    <citation type="journal article" date="2019" name="Mol. Ecol. Resour.">
        <title>Improving Illumina assemblies with Hi-C and long reads: an example with the North African dromedary.</title>
        <authorList>
            <person name="Elbers J.P."/>
            <person name="Rogers M.F."/>
            <person name="Perelman P.L."/>
            <person name="Proskuryakova A.A."/>
            <person name="Serdyukova N.A."/>
            <person name="Johnson W.E."/>
            <person name="Horin P."/>
            <person name="Corander J."/>
            <person name="Murphy D."/>
            <person name="Burger P.A."/>
        </authorList>
    </citation>
    <scope>NUCLEOTIDE SEQUENCE [LARGE SCALE GENOMIC DNA]</scope>
    <source>
        <strain evidence="1">Drom800</strain>
        <tissue evidence="1">Blood</tissue>
    </source>
</reference>
<comment type="caution">
    <text evidence="1">The sequence shown here is derived from an EMBL/GenBank/DDBJ whole genome shotgun (WGS) entry which is preliminary data.</text>
</comment>
<sequence>MSGAFYALQFRTRNFFSVELLKVNLCTDAIACYFSMPQKPRSSNLSLSLISVKASCTANAKPGNKFTLTLLEQVCVFLKHSKMTYQLPILISTKFTP</sequence>